<dbReference type="EMBL" id="MVOH01000012">
    <property type="protein sequence ID" value="PAU67653.1"/>
    <property type="molecule type" value="Genomic_DNA"/>
</dbReference>
<feature type="region of interest" description="Disordered" evidence="1">
    <location>
        <begin position="1"/>
        <end position="64"/>
    </location>
</feature>
<name>A0A2A2EF26_9BIFI</name>
<feature type="compositionally biased region" description="Gly residues" evidence="1">
    <location>
        <begin position="147"/>
        <end position="156"/>
    </location>
</feature>
<sequence>MPRPGSVDDSGPSASSHDDGLRASSHGPRGTGRRPGMADDSGSGFGGGFGGFGGPVPRRSVPRDDYWPGGYPYGGRRRSGIDLGDLINFGIGVAYGRSQRRRDDIEVPHLDESSMGPSPYPAGAGTPNGPYASQGGSAGTPFPPTPYGGGGGGQGGRNPKSGTSWLPVVGIIIAIVCVILLGFLSCSGGSSSNGDGSVPVSTYNREKIKGAAYDSDDVDDELGWIKDVRATERGLKSFYDKTGIQPYVLLAKYNAQLTTDGEREQWAKDWYNEHIDNQDTLLLVYFADRDADNVMGHSTLINGRNVSTVMDAQAVDIFWAYYDEYWYSTMSTDDAIVKTFDSTADRIMTKTTTSHDVMKWVVIAVLILGVLVIAGIIAWMLIKRRREHEQYVERMVNTPLEEAEDPILNKYSQDDQKGQQ</sequence>
<feature type="transmembrane region" description="Helical" evidence="2">
    <location>
        <begin position="360"/>
        <end position="382"/>
    </location>
</feature>
<proteinExistence type="predicted"/>
<feature type="compositionally biased region" description="Gly residues" evidence="1">
    <location>
        <begin position="43"/>
        <end position="54"/>
    </location>
</feature>
<keyword evidence="4" id="KW-1185">Reference proteome</keyword>
<dbReference type="RefSeq" id="WP_095615052.1">
    <property type="nucleotide sequence ID" value="NZ_MVOH01000012.1"/>
</dbReference>
<protein>
    <submittedName>
        <fullName evidence="3">PE-PGRS family protein</fullName>
    </submittedName>
</protein>
<dbReference type="Proteomes" id="UP000218399">
    <property type="component" value="Unassembled WGS sequence"/>
</dbReference>
<keyword evidence="2" id="KW-1133">Transmembrane helix</keyword>
<feature type="transmembrane region" description="Helical" evidence="2">
    <location>
        <begin position="165"/>
        <end position="184"/>
    </location>
</feature>
<accession>A0A2A2EF26</accession>
<organism evidence="3 4">
    <name type="scientific">Bifidobacterium criceti</name>
    <dbReference type="NCBI Taxonomy" id="1960969"/>
    <lineage>
        <taxon>Bacteria</taxon>
        <taxon>Bacillati</taxon>
        <taxon>Actinomycetota</taxon>
        <taxon>Actinomycetes</taxon>
        <taxon>Bifidobacteriales</taxon>
        <taxon>Bifidobacteriaceae</taxon>
        <taxon>Bifidobacterium</taxon>
    </lineage>
</organism>
<comment type="caution">
    <text evidence="3">The sequence shown here is derived from an EMBL/GenBank/DDBJ whole genome shotgun (WGS) entry which is preliminary data.</text>
</comment>
<dbReference type="AlphaFoldDB" id="A0A2A2EF26"/>
<dbReference type="OrthoDB" id="2067794at2"/>
<dbReference type="CDD" id="cd12087">
    <property type="entry name" value="TM_EGFR-like"/>
    <property type="match status" value="1"/>
</dbReference>
<evidence type="ECO:0000313" key="3">
    <source>
        <dbReference type="EMBL" id="PAU67653.1"/>
    </source>
</evidence>
<feature type="region of interest" description="Disordered" evidence="1">
    <location>
        <begin position="109"/>
        <end position="159"/>
    </location>
</feature>
<keyword evidence="2" id="KW-0472">Membrane</keyword>
<keyword evidence="2" id="KW-0812">Transmembrane</keyword>
<evidence type="ECO:0000256" key="1">
    <source>
        <dbReference type="SAM" id="MobiDB-lite"/>
    </source>
</evidence>
<reference evidence="3 4" key="1">
    <citation type="journal article" date="2017" name="ISME J.">
        <title>Unveiling bifidobacterial biogeography across the mammalian branch of the tree of life.</title>
        <authorList>
            <person name="Milani C."/>
            <person name="Mangifesta M."/>
            <person name="Mancabelli L."/>
            <person name="Lugli G.A."/>
            <person name="James K."/>
            <person name="Duranti S."/>
            <person name="Turroni F."/>
            <person name="Ferrario C."/>
            <person name="Ossiprandi M.C."/>
            <person name="van Sinderen D."/>
            <person name="Ventura M."/>
        </authorList>
    </citation>
    <scope>NUCLEOTIDE SEQUENCE [LARGE SCALE GENOMIC DNA]</scope>
    <source>
        <strain evidence="4">Ham19E</strain>
    </source>
</reference>
<evidence type="ECO:0000313" key="4">
    <source>
        <dbReference type="Proteomes" id="UP000218399"/>
    </source>
</evidence>
<gene>
    <name evidence="3" type="ORF">B1526_1048</name>
</gene>
<evidence type="ECO:0000256" key="2">
    <source>
        <dbReference type="SAM" id="Phobius"/>
    </source>
</evidence>